<evidence type="ECO:0000313" key="11">
    <source>
        <dbReference type="EMBL" id="QJE95721.1"/>
    </source>
</evidence>
<evidence type="ECO:0000259" key="8">
    <source>
        <dbReference type="Pfam" id="PF01301"/>
    </source>
</evidence>
<dbReference type="RefSeq" id="WP_169454034.1">
    <property type="nucleotide sequence ID" value="NZ_CP051774.1"/>
</dbReference>
<dbReference type="Pfam" id="PF21467">
    <property type="entry name" value="BetaGal_gal-bd"/>
    <property type="match status" value="1"/>
</dbReference>
<dbReference type="InterPro" id="IPR048912">
    <property type="entry name" value="BetaGal1-like_ABD1"/>
</dbReference>
<feature type="domain" description="Beta-galactosidase 1-like first all-beta" evidence="9">
    <location>
        <begin position="395"/>
        <end position="496"/>
    </location>
</feature>
<evidence type="ECO:0000259" key="9">
    <source>
        <dbReference type="Pfam" id="PF21317"/>
    </source>
</evidence>
<feature type="signal peptide" evidence="7">
    <location>
        <begin position="1"/>
        <end position="26"/>
    </location>
</feature>
<feature type="domain" description="Glycoside hydrolase 35 catalytic" evidence="8">
    <location>
        <begin position="35"/>
        <end position="349"/>
    </location>
</feature>
<accession>A0A858RGK8</accession>
<dbReference type="InterPro" id="IPR026283">
    <property type="entry name" value="B-gal_1-like"/>
</dbReference>
<organism evidence="11 12">
    <name type="scientific">Luteolibacter luteus</name>
    <dbReference type="NCBI Taxonomy" id="2728835"/>
    <lineage>
        <taxon>Bacteria</taxon>
        <taxon>Pseudomonadati</taxon>
        <taxon>Verrucomicrobiota</taxon>
        <taxon>Verrucomicrobiia</taxon>
        <taxon>Verrucomicrobiales</taxon>
        <taxon>Verrucomicrobiaceae</taxon>
        <taxon>Luteolibacter</taxon>
    </lineage>
</organism>
<dbReference type="GO" id="GO:0005975">
    <property type="term" value="P:carbohydrate metabolic process"/>
    <property type="evidence" value="ECO:0007669"/>
    <property type="project" value="InterPro"/>
</dbReference>
<evidence type="ECO:0000256" key="7">
    <source>
        <dbReference type="SAM" id="SignalP"/>
    </source>
</evidence>
<evidence type="ECO:0000313" key="12">
    <source>
        <dbReference type="Proteomes" id="UP000501812"/>
    </source>
</evidence>
<comment type="similarity">
    <text evidence="1 6">Belongs to the glycosyl hydrolase 35 family.</text>
</comment>
<dbReference type="InterPro" id="IPR017853">
    <property type="entry name" value="GH"/>
</dbReference>
<feature type="chain" id="PRO_5032868186" description="Beta-galactosidase" evidence="7">
    <location>
        <begin position="27"/>
        <end position="612"/>
    </location>
</feature>
<dbReference type="PROSITE" id="PS01182">
    <property type="entry name" value="GLYCOSYL_HYDROL_F35"/>
    <property type="match status" value="1"/>
</dbReference>
<dbReference type="SUPFAM" id="SSF49785">
    <property type="entry name" value="Galactose-binding domain-like"/>
    <property type="match status" value="1"/>
</dbReference>
<gene>
    <name evidence="11" type="ORF">HHL09_07955</name>
</gene>
<comment type="catalytic activity">
    <reaction evidence="5">
        <text>Hydrolysis of terminal non-reducing beta-D-galactose residues in beta-D-galactosides.</text>
        <dbReference type="EC" id="3.2.1.23"/>
    </reaction>
</comment>
<feature type="active site" description="Nucleophile" evidence="4">
    <location>
        <position position="260"/>
    </location>
</feature>
<name>A0A858RGK8_9BACT</name>
<evidence type="ECO:0000256" key="5">
    <source>
        <dbReference type="RuleBase" id="RU000675"/>
    </source>
</evidence>
<proteinExistence type="inferred from homology"/>
<dbReference type="GO" id="GO:0004565">
    <property type="term" value="F:beta-galactosidase activity"/>
    <property type="evidence" value="ECO:0007669"/>
    <property type="project" value="UniProtKB-EC"/>
</dbReference>
<dbReference type="InterPro" id="IPR031330">
    <property type="entry name" value="Gly_Hdrlase_35_cat"/>
</dbReference>
<dbReference type="EC" id="3.2.1.23" evidence="5"/>
<evidence type="ECO:0000259" key="10">
    <source>
        <dbReference type="Pfam" id="PF21467"/>
    </source>
</evidence>
<dbReference type="SUPFAM" id="SSF51445">
    <property type="entry name" value="(Trans)glycosidases"/>
    <property type="match status" value="1"/>
</dbReference>
<keyword evidence="12" id="KW-1185">Reference proteome</keyword>
<dbReference type="Gene3D" id="2.60.120.260">
    <property type="entry name" value="Galactose-binding domain-like"/>
    <property type="match status" value="2"/>
</dbReference>
<protein>
    <recommendedName>
        <fullName evidence="5">Beta-galactosidase</fullName>
        <ecNumber evidence="5">3.2.1.23</ecNumber>
    </recommendedName>
</protein>
<dbReference type="AlphaFoldDB" id="A0A858RGK8"/>
<dbReference type="EMBL" id="CP051774">
    <property type="protein sequence ID" value="QJE95721.1"/>
    <property type="molecule type" value="Genomic_DNA"/>
</dbReference>
<evidence type="ECO:0000256" key="4">
    <source>
        <dbReference type="PIRSR" id="PIRSR006336-1"/>
    </source>
</evidence>
<dbReference type="PANTHER" id="PTHR23421">
    <property type="entry name" value="BETA-GALACTOSIDASE RELATED"/>
    <property type="match status" value="1"/>
</dbReference>
<dbReference type="InterPro" id="IPR001944">
    <property type="entry name" value="Glycoside_Hdrlase_35"/>
</dbReference>
<evidence type="ECO:0000256" key="3">
    <source>
        <dbReference type="ARBA" id="ARBA00023295"/>
    </source>
</evidence>
<keyword evidence="3 5" id="KW-0326">Glycosidase</keyword>
<dbReference type="Pfam" id="PF01301">
    <property type="entry name" value="Glyco_hydro_35"/>
    <property type="match status" value="1"/>
</dbReference>
<feature type="active site" description="Proton donor" evidence="4">
    <location>
        <position position="183"/>
    </location>
</feature>
<dbReference type="Pfam" id="PF21317">
    <property type="entry name" value="BetaGal_ABD_1"/>
    <property type="match status" value="1"/>
</dbReference>
<dbReference type="Gene3D" id="3.20.20.80">
    <property type="entry name" value="Glycosidases"/>
    <property type="match status" value="1"/>
</dbReference>
<dbReference type="InterPro" id="IPR019801">
    <property type="entry name" value="Glyco_hydro_35_CS"/>
</dbReference>
<dbReference type="PRINTS" id="PR00742">
    <property type="entry name" value="GLHYDRLASE35"/>
</dbReference>
<keyword evidence="7" id="KW-0732">Signal</keyword>
<evidence type="ECO:0000256" key="2">
    <source>
        <dbReference type="ARBA" id="ARBA00022801"/>
    </source>
</evidence>
<evidence type="ECO:0000256" key="6">
    <source>
        <dbReference type="RuleBase" id="RU003679"/>
    </source>
</evidence>
<dbReference type="InterPro" id="IPR048913">
    <property type="entry name" value="BetaGal_gal-bd"/>
</dbReference>
<dbReference type="KEGG" id="luo:HHL09_07955"/>
<reference evidence="11 12" key="1">
    <citation type="submission" date="2020-04" db="EMBL/GenBank/DDBJ databases">
        <title>Luteolibacter sp. G-1-1-1 isolated from soil.</title>
        <authorList>
            <person name="Dahal R.H."/>
        </authorList>
    </citation>
    <scope>NUCLEOTIDE SEQUENCE [LARGE SCALE GENOMIC DNA]</scope>
    <source>
        <strain evidence="11 12">G-1-1-1</strain>
    </source>
</reference>
<dbReference type="Proteomes" id="UP000501812">
    <property type="component" value="Chromosome"/>
</dbReference>
<keyword evidence="2 5" id="KW-0378">Hydrolase</keyword>
<feature type="domain" description="Beta-galactosidase galactose-binding" evidence="10">
    <location>
        <begin position="527"/>
        <end position="580"/>
    </location>
</feature>
<dbReference type="InterPro" id="IPR008979">
    <property type="entry name" value="Galactose-bd-like_sf"/>
</dbReference>
<sequence length="612" mass="67346">MSFSWPGGRLCLLLAAIGLASNVVSAGEFEVSGDKFVLDGKPFQIRSGEIHYSRVPASEWRSRIQMARAMGLNTICTYVFWNYHETKKGEFDFSGEKDVAQFIRICGEEGMKAIVRPGPYVCAEWDLGGIPAWILAERGVKLRTTDPRYLEPAKAWMKKMGAMIEPFTAAKGGPVIMVQLENEYGNTIKNDRQYLLDLQTAIRGGGYTGMLFTCDSAFPEALTKGSIPGLVKAVNFGDRAENAFRQLETANPGQPSFTAEFWVGWFDQWQRGHMRGDTRQKSAELAWMMEKGASFNLYMFHGGSTRGMWAGANFESRYYPTTCGYDYDAPLDESGRPTAKYNAFRQIIGNRLKDEKLPELPVMKPAGSVGSIQLDEVADLSSAITTTKCEDALPSMEEAGLGNGFILYRGNVEGPVETTLDLGKVKDRVYVMVDGGLIGIGGRSTQTGGVPMKIDAGNHQIDFLVENMGRVNYGSMDEERKGLEAMPDLGGATFSNVSYGLVPATSPPAANFTKSGEETPPKGITLRKGKFKLDTPVDTWLDMSGFGRGVVWLNGRNLGRYWSAGPSQTIFIPAAWQRTGEENELIVLELETSASPDLVRTSSHQIWETPVR</sequence>
<evidence type="ECO:0000256" key="1">
    <source>
        <dbReference type="ARBA" id="ARBA00009809"/>
    </source>
</evidence>
<dbReference type="PIRSF" id="PIRSF006336">
    <property type="entry name" value="B-gal"/>
    <property type="match status" value="1"/>
</dbReference>